<evidence type="ECO:0000259" key="1">
    <source>
        <dbReference type="Pfam" id="PF04073"/>
    </source>
</evidence>
<dbReference type="Gene3D" id="3.90.960.10">
    <property type="entry name" value="YbaK/aminoacyl-tRNA synthetase-associated domain"/>
    <property type="match status" value="1"/>
</dbReference>
<dbReference type="Pfam" id="PF04073">
    <property type="entry name" value="tRNA_edit"/>
    <property type="match status" value="1"/>
</dbReference>
<dbReference type="InterPro" id="IPR036754">
    <property type="entry name" value="YbaK/aa-tRNA-synt-asso_dom_sf"/>
</dbReference>
<protein>
    <submittedName>
        <fullName evidence="2">YbaK/EbsC family protein</fullName>
    </submittedName>
</protein>
<evidence type="ECO:0000313" key="2">
    <source>
        <dbReference type="EMBL" id="GAA3163762.1"/>
    </source>
</evidence>
<dbReference type="SUPFAM" id="SSF55826">
    <property type="entry name" value="YbaK/ProRS associated domain"/>
    <property type="match status" value="1"/>
</dbReference>
<organism evidence="2 3">
    <name type="scientific">Blastococcus jejuensis</name>
    <dbReference type="NCBI Taxonomy" id="351224"/>
    <lineage>
        <taxon>Bacteria</taxon>
        <taxon>Bacillati</taxon>
        <taxon>Actinomycetota</taxon>
        <taxon>Actinomycetes</taxon>
        <taxon>Geodermatophilales</taxon>
        <taxon>Geodermatophilaceae</taxon>
        <taxon>Blastococcus</taxon>
    </lineage>
</organism>
<dbReference type="Proteomes" id="UP001499924">
    <property type="component" value="Unassembled WGS sequence"/>
</dbReference>
<dbReference type="CDD" id="cd04333">
    <property type="entry name" value="ProX_deacylase"/>
    <property type="match status" value="1"/>
</dbReference>
<feature type="domain" description="YbaK/aminoacyl-tRNA synthetase-associated" evidence="1">
    <location>
        <begin position="26"/>
        <end position="143"/>
    </location>
</feature>
<dbReference type="PANTHER" id="PTHR30411:SF1">
    <property type="entry name" value="CYTOPLASMIC PROTEIN"/>
    <property type="match status" value="1"/>
</dbReference>
<accession>A0ABP6P1Y7</accession>
<keyword evidence="3" id="KW-1185">Reference proteome</keyword>
<evidence type="ECO:0000313" key="3">
    <source>
        <dbReference type="Proteomes" id="UP001499924"/>
    </source>
</evidence>
<proteinExistence type="predicted"/>
<reference evidence="3" key="1">
    <citation type="journal article" date="2019" name="Int. J. Syst. Evol. Microbiol.">
        <title>The Global Catalogue of Microorganisms (GCM) 10K type strain sequencing project: providing services to taxonomists for standard genome sequencing and annotation.</title>
        <authorList>
            <consortium name="The Broad Institute Genomics Platform"/>
            <consortium name="The Broad Institute Genome Sequencing Center for Infectious Disease"/>
            <person name="Wu L."/>
            <person name="Ma J."/>
        </authorList>
    </citation>
    <scope>NUCLEOTIDE SEQUENCE [LARGE SCALE GENOMIC DNA]</scope>
    <source>
        <strain evidence="3">JCM 15614</strain>
    </source>
</reference>
<sequence>MSPVDRVVAALRAGEVAADVRRFDVPVPTAAVAADVLGCEVGAIANSLVFEADGDPVLVLASGAHRVDTGKVAALLGVQRVRRASAEVVLAATGQEVGGVAPVGHPAPLRTVVDVDLAAHALLWAGGGDHHTMFSATYEDLLRVTGGVPAAIA</sequence>
<dbReference type="InterPro" id="IPR007214">
    <property type="entry name" value="YbaK/aa-tRNA-synth-assoc-dom"/>
</dbReference>
<dbReference type="PANTHER" id="PTHR30411">
    <property type="entry name" value="CYTOPLASMIC PROTEIN"/>
    <property type="match status" value="1"/>
</dbReference>
<name>A0ABP6P1Y7_9ACTN</name>
<gene>
    <name evidence="2" type="ORF">GCM10010531_14770</name>
</gene>
<dbReference type="RefSeq" id="WP_344688101.1">
    <property type="nucleotide sequence ID" value="NZ_BAAAVV010000003.1"/>
</dbReference>
<dbReference type="EMBL" id="BAAAVV010000003">
    <property type="protein sequence ID" value="GAA3163762.1"/>
    <property type="molecule type" value="Genomic_DNA"/>
</dbReference>
<comment type="caution">
    <text evidence="2">The sequence shown here is derived from an EMBL/GenBank/DDBJ whole genome shotgun (WGS) entry which is preliminary data.</text>
</comment>